<dbReference type="EMBL" id="GBRH01229188">
    <property type="protein sequence ID" value="JAD68707.1"/>
    <property type="molecule type" value="Transcribed_RNA"/>
</dbReference>
<organism evidence="1">
    <name type="scientific">Arundo donax</name>
    <name type="common">Giant reed</name>
    <name type="synonym">Donax arundinaceus</name>
    <dbReference type="NCBI Taxonomy" id="35708"/>
    <lineage>
        <taxon>Eukaryota</taxon>
        <taxon>Viridiplantae</taxon>
        <taxon>Streptophyta</taxon>
        <taxon>Embryophyta</taxon>
        <taxon>Tracheophyta</taxon>
        <taxon>Spermatophyta</taxon>
        <taxon>Magnoliopsida</taxon>
        <taxon>Liliopsida</taxon>
        <taxon>Poales</taxon>
        <taxon>Poaceae</taxon>
        <taxon>PACMAD clade</taxon>
        <taxon>Arundinoideae</taxon>
        <taxon>Arundineae</taxon>
        <taxon>Arundo</taxon>
    </lineage>
</organism>
<name>A0A0A9CB24_ARUDO</name>
<protein>
    <submittedName>
        <fullName evidence="1">Uncharacterized protein</fullName>
    </submittedName>
</protein>
<proteinExistence type="predicted"/>
<sequence length="15" mass="1690">MNAGDNDGIEENFYT</sequence>
<reference evidence="1" key="1">
    <citation type="submission" date="2014-09" db="EMBL/GenBank/DDBJ databases">
        <authorList>
            <person name="Magalhaes I.L.F."/>
            <person name="Oliveira U."/>
            <person name="Santos F.R."/>
            <person name="Vidigal T.H.D.A."/>
            <person name="Brescovit A.D."/>
            <person name="Santos A.J."/>
        </authorList>
    </citation>
    <scope>NUCLEOTIDE SEQUENCE</scope>
    <source>
        <tissue evidence="1">Shoot tissue taken approximately 20 cm above the soil surface</tissue>
    </source>
</reference>
<evidence type="ECO:0000313" key="1">
    <source>
        <dbReference type="EMBL" id="JAD68707.1"/>
    </source>
</evidence>
<reference evidence="1" key="2">
    <citation type="journal article" date="2015" name="Data Brief">
        <title>Shoot transcriptome of the giant reed, Arundo donax.</title>
        <authorList>
            <person name="Barrero R.A."/>
            <person name="Guerrero F.D."/>
            <person name="Moolhuijzen P."/>
            <person name="Goolsby J.A."/>
            <person name="Tidwell J."/>
            <person name="Bellgard S.E."/>
            <person name="Bellgard M.I."/>
        </authorList>
    </citation>
    <scope>NUCLEOTIDE SEQUENCE</scope>
    <source>
        <tissue evidence="1">Shoot tissue taken approximately 20 cm above the soil surface</tissue>
    </source>
</reference>
<accession>A0A0A9CB24</accession>